<dbReference type="PRINTS" id="PR00344">
    <property type="entry name" value="BCTRLSENSOR"/>
</dbReference>
<evidence type="ECO:0000256" key="6">
    <source>
        <dbReference type="ARBA" id="ARBA00022679"/>
    </source>
</evidence>
<dbReference type="InterPro" id="IPR036890">
    <property type="entry name" value="HATPase_C_sf"/>
</dbReference>
<evidence type="ECO:0000256" key="12">
    <source>
        <dbReference type="ARBA" id="ARBA00023012"/>
    </source>
</evidence>
<feature type="transmembrane region" description="Helical" evidence="14">
    <location>
        <begin position="485"/>
        <end position="506"/>
    </location>
</feature>
<dbReference type="Pfam" id="PF00512">
    <property type="entry name" value="HisKA"/>
    <property type="match status" value="1"/>
</dbReference>
<keyword evidence="8" id="KW-0547">Nucleotide-binding</keyword>
<dbReference type="SUPFAM" id="SSF55874">
    <property type="entry name" value="ATPase domain of HSP90 chaperone/DNA topoisomerase II/histidine kinase"/>
    <property type="match status" value="1"/>
</dbReference>
<comment type="subcellular location">
    <subcellularLocation>
        <location evidence="3">Cell membrane</location>
    </subcellularLocation>
    <subcellularLocation>
        <location evidence="2">Membrane</location>
        <topology evidence="2">Multi-pass membrane protein</topology>
    </subcellularLocation>
</comment>
<dbReference type="SUPFAM" id="SSF47384">
    <property type="entry name" value="Homodimeric domain of signal transducing histidine kinase"/>
    <property type="match status" value="1"/>
</dbReference>
<dbReference type="InterPro" id="IPR004358">
    <property type="entry name" value="Sig_transdc_His_kin-like_C"/>
</dbReference>
<dbReference type="InterPro" id="IPR003852">
    <property type="entry name" value="Sig_transdc_His_kinase_KdpD_N"/>
</dbReference>
<evidence type="ECO:0000313" key="16">
    <source>
        <dbReference type="EMBL" id="HJF65715.1"/>
    </source>
</evidence>
<dbReference type="GO" id="GO:0000155">
    <property type="term" value="F:phosphorelay sensor kinase activity"/>
    <property type="evidence" value="ECO:0007669"/>
    <property type="project" value="InterPro"/>
</dbReference>
<keyword evidence="10" id="KW-0067">ATP-binding</keyword>
<dbReference type="Gene3D" id="3.30.450.40">
    <property type="match status" value="1"/>
</dbReference>
<dbReference type="AlphaFoldDB" id="A0A9D3A1R6"/>
<dbReference type="InterPro" id="IPR025201">
    <property type="entry name" value="KdpD_TM"/>
</dbReference>
<dbReference type="SMART" id="SM00387">
    <property type="entry name" value="HATPase_c"/>
    <property type="match status" value="1"/>
</dbReference>
<dbReference type="Gene3D" id="3.30.565.10">
    <property type="entry name" value="Histidine kinase-like ATPase, C-terminal domain"/>
    <property type="match status" value="1"/>
</dbReference>
<evidence type="ECO:0000256" key="4">
    <source>
        <dbReference type="ARBA" id="ARBA00012438"/>
    </source>
</evidence>
<dbReference type="InterPro" id="IPR005467">
    <property type="entry name" value="His_kinase_dom"/>
</dbReference>
<dbReference type="Gene3D" id="1.20.120.620">
    <property type="entry name" value="Backbone structure of the membrane domain of e. Coli histidine kinase receptor kdpd"/>
    <property type="match status" value="1"/>
</dbReference>
<dbReference type="GO" id="GO:0005886">
    <property type="term" value="C:plasma membrane"/>
    <property type="evidence" value="ECO:0007669"/>
    <property type="project" value="UniProtKB-SubCell"/>
</dbReference>
<sequence length="916" mass="99887">MDFESTRRNPDDLLRRIKQDEESAGATMGRLKIFFGYAAGVGKTYAMLEAAHEAKDKGFDVVAGYVEPHQRPATSALMEGLEEIPPLAIEHKGISLREFDLDATLARHPQIVLVDELAHTNADACRHRKRYQDVEELLRAGINVYTTVNVQHIESLNDKVASITHVPVFERVPDRIFDQASAVELIDIEPDDLMDRLNAGKVYREDQAQNALTHFFTKKNLAALREIALRRTADRLNRNPNAAGLDVGDHVAGAGEDVMVYVTEHSGDVKAIRSAAGMAQAYHGNLVALVVERSSKGEVDIEESANKYRNLRSNIELAEELGATVVTVYGDDPMVQIAQYAPAAGIGRVVMSAAGNAKRFFGMGESAADRLAKLAPGLTIVSVPDKNVPGQVARRPVNPLVGFSWKDVGLAVAGQAVAAVLGLVMYEMNLGMSVAPMLLLLGSIVFARFARTISYSLAAAVVGMLMYNFFFTYPRFTLIAQGANYPIVFVCLALGGFVVSALTIRMRIQGEQAARRAYRTEVLIDSSKRLREARTADECLAIAAGQAMKLLNRPVVMYLADEAGHVGDPRVFDLPGTDGVEGDISELTEDRERAVAAWVATNGEPAGATTNTLVDSKCLYMPVRGQSSVHGVAGLALSNSDDFGSFEKSLLLVILEETGQIIERIRLFQERQAMQVKAETESLRSNMLRSVSHDLRTPLTSISGDASVLLNDGDRLPEEKRKGLYRDIHEDATWLIGLVENLLAVTRAEEGRLDLKLQPEMIVDVVEEAVRHAERHAEGHMIQTRVEDDLLMANMDAALIVQVLTNLLGNAVNYTPKGSKIEVSASRRGKEVLVSVADNGPGIPDSEKPRVFELFYNGFQVRGDHRRGLGLGLALCRSIVKEHGGEIGVSDAHPHGCVFWFTLPVAEAPCLTGAQS</sequence>
<dbReference type="Gene3D" id="3.40.50.300">
    <property type="entry name" value="P-loop containing nucleotide triphosphate hydrolases"/>
    <property type="match status" value="1"/>
</dbReference>
<reference evidence="16" key="1">
    <citation type="journal article" date="2021" name="PeerJ">
        <title>Extensive microbial diversity within the chicken gut microbiome revealed by metagenomics and culture.</title>
        <authorList>
            <person name="Gilroy R."/>
            <person name="Ravi A."/>
            <person name="Getino M."/>
            <person name="Pursley I."/>
            <person name="Horton D.L."/>
            <person name="Alikhan N.F."/>
            <person name="Baker D."/>
            <person name="Gharbi K."/>
            <person name="Hall N."/>
            <person name="Watson M."/>
            <person name="Adriaenssens E.M."/>
            <person name="Foster-Nyarko E."/>
            <person name="Jarju S."/>
            <person name="Secka A."/>
            <person name="Antonio M."/>
            <person name="Oren A."/>
            <person name="Chaudhuri R.R."/>
            <person name="La Ragione R."/>
            <person name="Hildebrand F."/>
            <person name="Pallen M.J."/>
        </authorList>
    </citation>
    <scope>NUCLEOTIDE SEQUENCE</scope>
    <source>
        <strain evidence="16">ChiGjej6B6-11269</strain>
    </source>
</reference>
<dbReference type="FunFam" id="3.40.50.300:FF:000483">
    <property type="entry name" value="Sensor histidine kinase KdpD"/>
    <property type="match status" value="1"/>
</dbReference>
<dbReference type="EMBL" id="DYWI01000118">
    <property type="protein sequence ID" value="HJF65715.1"/>
    <property type="molecule type" value="Genomic_DNA"/>
</dbReference>
<feature type="transmembrane region" description="Helical" evidence="14">
    <location>
        <begin position="457"/>
        <end position="473"/>
    </location>
</feature>
<dbReference type="PANTHER" id="PTHR45569">
    <property type="entry name" value="SENSOR PROTEIN KDPD"/>
    <property type="match status" value="1"/>
</dbReference>
<dbReference type="Pfam" id="PF02518">
    <property type="entry name" value="HATPase_c"/>
    <property type="match status" value="1"/>
</dbReference>
<keyword evidence="11 14" id="KW-1133">Transmembrane helix</keyword>
<evidence type="ECO:0000256" key="14">
    <source>
        <dbReference type="SAM" id="Phobius"/>
    </source>
</evidence>
<keyword evidence="13 14" id="KW-0472">Membrane</keyword>
<dbReference type="InterPro" id="IPR003661">
    <property type="entry name" value="HisK_dim/P_dom"/>
</dbReference>
<evidence type="ECO:0000256" key="13">
    <source>
        <dbReference type="ARBA" id="ARBA00023136"/>
    </source>
</evidence>
<keyword evidence="7 14" id="KW-0812">Transmembrane</keyword>
<keyword evidence="6" id="KW-0808">Transferase</keyword>
<evidence type="ECO:0000256" key="1">
    <source>
        <dbReference type="ARBA" id="ARBA00000085"/>
    </source>
</evidence>
<dbReference type="SMART" id="SM00388">
    <property type="entry name" value="HisKA"/>
    <property type="match status" value="1"/>
</dbReference>
<dbReference type="CDD" id="cd00082">
    <property type="entry name" value="HisKA"/>
    <property type="match status" value="1"/>
</dbReference>
<dbReference type="Pfam" id="PF13493">
    <property type="entry name" value="DUF4118"/>
    <property type="match status" value="1"/>
</dbReference>
<comment type="catalytic activity">
    <reaction evidence="1">
        <text>ATP + protein L-histidine = ADP + protein N-phospho-L-histidine.</text>
        <dbReference type="EC" id="2.7.13.3"/>
    </reaction>
</comment>
<dbReference type="Pfam" id="PF02702">
    <property type="entry name" value="KdpD"/>
    <property type="match status" value="1"/>
</dbReference>
<feature type="transmembrane region" description="Helical" evidence="14">
    <location>
        <begin position="432"/>
        <end position="450"/>
    </location>
</feature>
<reference evidence="16" key="2">
    <citation type="submission" date="2021-09" db="EMBL/GenBank/DDBJ databases">
        <authorList>
            <person name="Gilroy R."/>
        </authorList>
    </citation>
    <scope>NUCLEOTIDE SEQUENCE</scope>
    <source>
        <strain evidence="16">ChiGjej6B6-11269</strain>
    </source>
</reference>
<dbReference type="Proteomes" id="UP000786989">
    <property type="component" value="Unassembled WGS sequence"/>
</dbReference>
<evidence type="ECO:0000313" key="17">
    <source>
        <dbReference type="Proteomes" id="UP000786989"/>
    </source>
</evidence>
<dbReference type="FunFam" id="3.30.565.10:FF:000006">
    <property type="entry name" value="Sensor histidine kinase WalK"/>
    <property type="match status" value="1"/>
</dbReference>
<keyword evidence="12" id="KW-0902">Two-component regulatory system</keyword>
<dbReference type="CDD" id="cd00075">
    <property type="entry name" value="HATPase"/>
    <property type="match status" value="1"/>
</dbReference>
<dbReference type="GO" id="GO:0005737">
    <property type="term" value="C:cytoplasm"/>
    <property type="evidence" value="ECO:0007669"/>
    <property type="project" value="UniProtKB-ARBA"/>
</dbReference>
<dbReference type="InterPro" id="IPR036097">
    <property type="entry name" value="HisK_dim/P_sf"/>
</dbReference>
<evidence type="ECO:0000259" key="15">
    <source>
        <dbReference type="PROSITE" id="PS50109"/>
    </source>
</evidence>
<protein>
    <recommendedName>
        <fullName evidence="4">histidine kinase</fullName>
        <ecNumber evidence="4">2.7.13.3</ecNumber>
    </recommendedName>
</protein>
<keyword evidence="5" id="KW-0597">Phosphoprotein</keyword>
<organism evidence="16 17">
    <name type="scientific">Slackia equolifaciens</name>
    <dbReference type="NCBI Taxonomy" id="498718"/>
    <lineage>
        <taxon>Bacteria</taxon>
        <taxon>Bacillati</taxon>
        <taxon>Actinomycetota</taxon>
        <taxon>Coriobacteriia</taxon>
        <taxon>Eggerthellales</taxon>
        <taxon>Eggerthellaceae</taxon>
        <taxon>Slackia</taxon>
    </lineage>
</organism>
<evidence type="ECO:0000256" key="10">
    <source>
        <dbReference type="ARBA" id="ARBA00022840"/>
    </source>
</evidence>
<comment type="caution">
    <text evidence="16">The sequence shown here is derived from an EMBL/GenBank/DDBJ whole genome shotgun (WGS) entry which is preliminary data.</text>
</comment>
<dbReference type="PROSITE" id="PS50109">
    <property type="entry name" value="HIS_KIN"/>
    <property type="match status" value="1"/>
</dbReference>
<dbReference type="InterPro" id="IPR003594">
    <property type="entry name" value="HATPase_dom"/>
</dbReference>
<dbReference type="EC" id="2.7.13.3" evidence="4"/>
<evidence type="ECO:0000256" key="5">
    <source>
        <dbReference type="ARBA" id="ARBA00022553"/>
    </source>
</evidence>
<dbReference type="InterPro" id="IPR038318">
    <property type="entry name" value="KdpD_sf"/>
</dbReference>
<proteinExistence type="predicted"/>
<dbReference type="Gene3D" id="1.10.287.130">
    <property type="match status" value="1"/>
</dbReference>
<accession>A0A9D3A1R6</accession>
<dbReference type="InterPro" id="IPR052023">
    <property type="entry name" value="Histidine_kinase_KdpD"/>
</dbReference>
<evidence type="ECO:0000256" key="2">
    <source>
        <dbReference type="ARBA" id="ARBA00004141"/>
    </source>
</evidence>
<evidence type="ECO:0000256" key="8">
    <source>
        <dbReference type="ARBA" id="ARBA00022741"/>
    </source>
</evidence>
<gene>
    <name evidence="16" type="ORF">K8U77_06330</name>
</gene>
<dbReference type="SUPFAM" id="SSF55781">
    <property type="entry name" value="GAF domain-like"/>
    <property type="match status" value="1"/>
</dbReference>
<evidence type="ECO:0000256" key="11">
    <source>
        <dbReference type="ARBA" id="ARBA00022989"/>
    </source>
</evidence>
<dbReference type="InterPro" id="IPR027417">
    <property type="entry name" value="P-loop_NTPase"/>
</dbReference>
<name>A0A9D3A1R6_9ACTN</name>
<evidence type="ECO:0000256" key="9">
    <source>
        <dbReference type="ARBA" id="ARBA00022777"/>
    </source>
</evidence>
<dbReference type="GO" id="GO:0005524">
    <property type="term" value="F:ATP binding"/>
    <property type="evidence" value="ECO:0007669"/>
    <property type="project" value="UniProtKB-KW"/>
</dbReference>
<feature type="domain" description="Histidine kinase" evidence="15">
    <location>
        <begin position="690"/>
        <end position="907"/>
    </location>
</feature>
<evidence type="ECO:0000256" key="7">
    <source>
        <dbReference type="ARBA" id="ARBA00022692"/>
    </source>
</evidence>
<evidence type="ECO:0000256" key="3">
    <source>
        <dbReference type="ARBA" id="ARBA00004236"/>
    </source>
</evidence>
<dbReference type="InterPro" id="IPR029016">
    <property type="entry name" value="GAF-like_dom_sf"/>
</dbReference>
<keyword evidence="9 16" id="KW-0418">Kinase</keyword>
<dbReference type="PANTHER" id="PTHR45569:SF1">
    <property type="entry name" value="SENSOR PROTEIN KDPD"/>
    <property type="match status" value="1"/>
</dbReference>